<sequence>MKGLIRTSPANFFNLKGLNFSDFINKQNQVWDIIINLADYLEKIIIRRQLSKNIQLHSSTAILGNKIRIDADVIISPFSFLDASKGPIWIGKGAKILSGTRIRGPALIGKNCQVNGEIKNSLILDEAHSDHLSNYVGDSIVGRNCRLGCGTILSNRRFDRKTIRIKIKKQNISTGTDRLGAILGDKVKTGCHSLLGPGALIGPDSWIGQQVIVKNEYIEKGRLLVLKQSIRVNKIKL</sequence>
<dbReference type="EMBL" id="PEXU01000042">
    <property type="protein sequence ID" value="PIS42470.1"/>
    <property type="molecule type" value="Genomic_DNA"/>
</dbReference>
<comment type="caution">
    <text evidence="3">The sequence shown here is derived from an EMBL/GenBank/DDBJ whole genome shotgun (WGS) entry which is preliminary data.</text>
</comment>
<organism evidence="3 4">
    <name type="scientific">Candidatus Kerfeldbacteria bacterium CG08_land_8_20_14_0_20_40_16</name>
    <dbReference type="NCBI Taxonomy" id="2014244"/>
    <lineage>
        <taxon>Bacteria</taxon>
        <taxon>Candidatus Kerfeldiibacteriota</taxon>
    </lineage>
</organism>
<dbReference type="SUPFAM" id="SSF51161">
    <property type="entry name" value="Trimeric LpxA-like enzymes"/>
    <property type="match status" value="1"/>
</dbReference>
<keyword evidence="1 3" id="KW-0808">Transferase</keyword>
<dbReference type="InterPro" id="IPR011004">
    <property type="entry name" value="Trimer_LpxA-like_sf"/>
</dbReference>
<reference evidence="3 4" key="1">
    <citation type="submission" date="2017-09" db="EMBL/GenBank/DDBJ databases">
        <title>Depth-based differentiation of microbial function through sediment-hosted aquifers and enrichment of novel symbionts in the deep terrestrial subsurface.</title>
        <authorList>
            <person name="Probst A.J."/>
            <person name="Ladd B."/>
            <person name="Jarett J.K."/>
            <person name="Geller-Mcgrath D.E."/>
            <person name="Sieber C.M."/>
            <person name="Emerson J.B."/>
            <person name="Anantharaman K."/>
            <person name="Thomas B.C."/>
            <person name="Malmstrom R."/>
            <person name="Stieglmeier M."/>
            <person name="Klingl A."/>
            <person name="Woyke T."/>
            <person name="Ryan C.M."/>
            <person name="Banfield J.F."/>
        </authorList>
    </citation>
    <scope>NUCLEOTIDE SEQUENCE [LARGE SCALE GENOMIC DNA]</scope>
    <source>
        <strain evidence="3">CG08_land_8_20_14_0_20_40_16</strain>
    </source>
</reference>
<evidence type="ECO:0000256" key="2">
    <source>
        <dbReference type="ARBA" id="ARBA00023315"/>
    </source>
</evidence>
<dbReference type="GO" id="GO:0016779">
    <property type="term" value="F:nucleotidyltransferase activity"/>
    <property type="evidence" value="ECO:0007669"/>
    <property type="project" value="UniProtKB-ARBA"/>
</dbReference>
<dbReference type="PANTHER" id="PTHR43584:SF8">
    <property type="entry name" value="N-ACETYLMURAMATE ALPHA-1-PHOSPHATE URIDYLYLTRANSFERASE"/>
    <property type="match status" value="1"/>
</dbReference>
<dbReference type="PANTHER" id="PTHR43584">
    <property type="entry name" value="NUCLEOTIDYL TRANSFERASE"/>
    <property type="match status" value="1"/>
</dbReference>
<name>A0A2H0YVG2_9BACT</name>
<proteinExistence type="predicted"/>
<gene>
    <name evidence="3" type="ORF">COT24_03440</name>
</gene>
<accession>A0A2H0YVG2</accession>
<evidence type="ECO:0000313" key="4">
    <source>
        <dbReference type="Proteomes" id="UP000231542"/>
    </source>
</evidence>
<dbReference type="Proteomes" id="UP000231542">
    <property type="component" value="Unassembled WGS sequence"/>
</dbReference>
<protein>
    <submittedName>
        <fullName evidence="3">Glucose-1-phosphate thymidylyltransferase</fullName>
    </submittedName>
</protein>
<evidence type="ECO:0000313" key="3">
    <source>
        <dbReference type="EMBL" id="PIS42470.1"/>
    </source>
</evidence>
<dbReference type="GO" id="GO:0016746">
    <property type="term" value="F:acyltransferase activity"/>
    <property type="evidence" value="ECO:0007669"/>
    <property type="project" value="UniProtKB-KW"/>
</dbReference>
<keyword evidence="2" id="KW-0012">Acyltransferase</keyword>
<dbReference type="InterPro" id="IPR050065">
    <property type="entry name" value="GlmU-like"/>
</dbReference>
<dbReference type="Gene3D" id="2.160.10.10">
    <property type="entry name" value="Hexapeptide repeat proteins"/>
    <property type="match status" value="1"/>
</dbReference>
<evidence type="ECO:0000256" key="1">
    <source>
        <dbReference type="ARBA" id="ARBA00022679"/>
    </source>
</evidence>
<dbReference type="AlphaFoldDB" id="A0A2H0YVG2"/>